<proteinExistence type="predicted"/>
<accession>A0ABR4P5P0</accession>
<reference evidence="3 4" key="1">
    <citation type="submission" date="2024-06" db="EMBL/GenBank/DDBJ databases">
        <title>Complete genome of Phlyctema vagabunda strain 19-DSS-EL-015.</title>
        <authorList>
            <person name="Fiorenzani C."/>
        </authorList>
    </citation>
    <scope>NUCLEOTIDE SEQUENCE [LARGE SCALE GENOMIC DNA]</scope>
    <source>
        <strain evidence="3 4">19-DSS-EL-015</strain>
    </source>
</reference>
<sequence>MVFSILRSAGALALLTLTTTNAFPTARQAPNYAPTLQSSTFTLVANVTSHDLSPSVNDWVVSSYHTGAGTGYAVLVAADQGGREFYVNGTAEEVRYNEASIASDGGSPPFPFGIVINEPANSVSINAGLGEKGVGLTRFPDPVPKLHGAPNGGWFACNSALPFGDAVQLFSLPLGDTAPEGCASVVLLPQCAADSGVEHPFTNIINCYEDVAGIDWTIYSA</sequence>
<evidence type="ECO:0000256" key="1">
    <source>
        <dbReference type="SAM" id="SignalP"/>
    </source>
</evidence>
<gene>
    <name evidence="3" type="ORF">PVAG01_10318</name>
</gene>
<name>A0ABR4P5P0_9HELO</name>
<evidence type="ECO:0000259" key="2">
    <source>
        <dbReference type="Pfam" id="PF25484"/>
    </source>
</evidence>
<keyword evidence="1" id="KW-0732">Signal</keyword>
<comment type="caution">
    <text evidence="3">The sequence shown here is derived from an EMBL/GenBank/DDBJ whole genome shotgun (WGS) entry which is preliminary data.</text>
</comment>
<evidence type="ECO:0000313" key="4">
    <source>
        <dbReference type="Proteomes" id="UP001629113"/>
    </source>
</evidence>
<dbReference type="EMBL" id="JBFCZG010000009">
    <property type="protein sequence ID" value="KAL3418601.1"/>
    <property type="molecule type" value="Genomic_DNA"/>
</dbReference>
<feature type="domain" description="DUF7907" evidence="2">
    <location>
        <begin position="38"/>
        <end position="191"/>
    </location>
</feature>
<feature type="signal peptide" evidence="1">
    <location>
        <begin position="1"/>
        <end position="22"/>
    </location>
</feature>
<feature type="chain" id="PRO_5045556933" description="DUF7907 domain-containing protein" evidence="1">
    <location>
        <begin position="23"/>
        <end position="221"/>
    </location>
</feature>
<organism evidence="3 4">
    <name type="scientific">Phlyctema vagabunda</name>
    <dbReference type="NCBI Taxonomy" id="108571"/>
    <lineage>
        <taxon>Eukaryota</taxon>
        <taxon>Fungi</taxon>
        <taxon>Dikarya</taxon>
        <taxon>Ascomycota</taxon>
        <taxon>Pezizomycotina</taxon>
        <taxon>Leotiomycetes</taxon>
        <taxon>Helotiales</taxon>
        <taxon>Dermateaceae</taxon>
        <taxon>Phlyctema</taxon>
    </lineage>
</organism>
<keyword evidence="4" id="KW-1185">Reference proteome</keyword>
<dbReference type="Proteomes" id="UP001629113">
    <property type="component" value="Unassembled WGS sequence"/>
</dbReference>
<protein>
    <recommendedName>
        <fullName evidence="2">DUF7907 domain-containing protein</fullName>
    </recommendedName>
</protein>
<evidence type="ECO:0000313" key="3">
    <source>
        <dbReference type="EMBL" id="KAL3418601.1"/>
    </source>
</evidence>
<dbReference type="InterPro" id="IPR057229">
    <property type="entry name" value="DUF7907"/>
</dbReference>
<dbReference type="Pfam" id="PF25484">
    <property type="entry name" value="DUF7907"/>
    <property type="match status" value="1"/>
</dbReference>